<dbReference type="InterPro" id="IPR001123">
    <property type="entry name" value="LeuE-type"/>
</dbReference>
<keyword evidence="2" id="KW-1003">Cell membrane</keyword>
<dbReference type="AlphaFoldDB" id="A0A2M8IZN9"/>
<dbReference type="Pfam" id="PF01810">
    <property type="entry name" value="LysE"/>
    <property type="match status" value="1"/>
</dbReference>
<dbReference type="GO" id="GO:0005886">
    <property type="term" value="C:plasma membrane"/>
    <property type="evidence" value="ECO:0007669"/>
    <property type="project" value="UniProtKB-SubCell"/>
</dbReference>
<evidence type="ECO:0000256" key="2">
    <source>
        <dbReference type="ARBA" id="ARBA00022475"/>
    </source>
</evidence>
<evidence type="ECO:0000256" key="5">
    <source>
        <dbReference type="ARBA" id="ARBA00023136"/>
    </source>
</evidence>
<sequence length="104" mass="10852">PAAARHSALRQVAGGFAFQLSNPKAIFFWIAIASVGALHTVSPAALLLFLAGAFAISFGGHAGWALLLSSAPFRRLYARARRGVETALGCFFALTALKLAAARP</sequence>
<organism evidence="7 8">
    <name type="scientific">Pseudooceanicola lipolyticus</name>
    <dbReference type="NCBI Taxonomy" id="2029104"/>
    <lineage>
        <taxon>Bacteria</taxon>
        <taxon>Pseudomonadati</taxon>
        <taxon>Pseudomonadota</taxon>
        <taxon>Alphaproteobacteria</taxon>
        <taxon>Rhodobacterales</taxon>
        <taxon>Paracoccaceae</taxon>
        <taxon>Pseudooceanicola</taxon>
    </lineage>
</organism>
<feature type="transmembrane region" description="Helical" evidence="6">
    <location>
        <begin position="47"/>
        <end position="71"/>
    </location>
</feature>
<proteinExistence type="predicted"/>
<dbReference type="RefSeq" id="WP_172721009.1">
    <property type="nucleotide sequence ID" value="NZ_PGTB01000062.1"/>
</dbReference>
<dbReference type="GO" id="GO:0006865">
    <property type="term" value="P:amino acid transport"/>
    <property type="evidence" value="ECO:0007669"/>
    <property type="project" value="InterPro"/>
</dbReference>
<keyword evidence="5 6" id="KW-0472">Membrane</keyword>
<feature type="transmembrane region" description="Helical" evidence="6">
    <location>
        <begin position="25"/>
        <end position="41"/>
    </location>
</feature>
<evidence type="ECO:0000256" key="6">
    <source>
        <dbReference type="SAM" id="Phobius"/>
    </source>
</evidence>
<accession>A0A2M8IZN9</accession>
<keyword evidence="3 6" id="KW-0812">Transmembrane</keyword>
<name>A0A2M8IZN9_9RHOB</name>
<comment type="caution">
    <text evidence="7">The sequence shown here is derived from an EMBL/GenBank/DDBJ whole genome shotgun (WGS) entry which is preliminary data.</text>
</comment>
<keyword evidence="8" id="KW-1185">Reference proteome</keyword>
<dbReference type="EMBL" id="PGTB01000062">
    <property type="protein sequence ID" value="PJE35974.1"/>
    <property type="molecule type" value="Genomic_DNA"/>
</dbReference>
<feature type="non-terminal residue" evidence="7">
    <location>
        <position position="1"/>
    </location>
</feature>
<keyword evidence="4 6" id="KW-1133">Transmembrane helix</keyword>
<dbReference type="Proteomes" id="UP000231553">
    <property type="component" value="Unassembled WGS sequence"/>
</dbReference>
<gene>
    <name evidence="7" type="ORF">CVM52_14305</name>
</gene>
<evidence type="ECO:0000256" key="1">
    <source>
        <dbReference type="ARBA" id="ARBA00004651"/>
    </source>
</evidence>
<evidence type="ECO:0000313" key="8">
    <source>
        <dbReference type="Proteomes" id="UP000231553"/>
    </source>
</evidence>
<evidence type="ECO:0000256" key="4">
    <source>
        <dbReference type="ARBA" id="ARBA00022989"/>
    </source>
</evidence>
<protein>
    <submittedName>
        <fullName evidence="7">Threonine transporter</fullName>
    </submittedName>
</protein>
<evidence type="ECO:0000256" key="3">
    <source>
        <dbReference type="ARBA" id="ARBA00022692"/>
    </source>
</evidence>
<reference evidence="7 8" key="1">
    <citation type="journal article" date="2018" name="Int. J. Syst. Evol. Microbiol.">
        <title>Pseudooceanicola lipolyticus sp. nov., a marine alphaproteobacterium, reclassification of Oceanicola flagellatus as Pseudooceanicola flagellatus comb. nov. and emended description of the genus Pseudooceanicola.</title>
        <authorList>
            <person name="Huang M.-M."/>
            <person name="Guo L.-L."/>
            <person name="Wu Y.-H."/>
            <person name="Lai Q.-L."/>
            <person name="Shao Z.-Z."/>
            <person name="Wang C.-S."/>
            <person name="Wu M."/>
            <person name="Xu X.-W."/>
        </authorList>
    </citation>
    <scope>NUCLEOTIDE SEQUENCE [LARGE SCALE GENOMIC DNA]</scope>
    <source>
        <strain evidence="7 8">157</strain>
    </source>
</reference>
<evidence type="ECO:0000313" key="7">
    <source>
        <dbReference type="EMBL" id="PJE35974.1"/>
    </source>
</evidence>
<comment type="subcellular location">
    <subcellularLocation>
        <location evidence="1">Cell membrane</location>
        <topology evidence="1">Multi-pass membrane protein</topology>
    </subcellularLocation>
</comment>